<name>X1R0D8_9ZZZZ</name>
<organism evidence="1">
    <name type="scientific">marine sediment metagenome</name>
    <dbReference type="NCBI Taxonomy" id="412755"/>
    <lineage>
        <taxon>unclassified sequences</taxon>
        <taxon>metagenomes</taxon>
        <taxon>ecological metagenomes</taxon>
    </lineage>
</organism>
<sequence>MADVGYEILIGAAVTDDKKADLTSRVLQVLQTETLSVAYVTTYVTGTGSTNQATITIGATPFFGIQILMTKATVGNKKVAELLQRLISVLLT</sequence>
<accession>X1R0D8</accession>
<dbReference type="EMBL" id="BARV01037260">
    <property type="protein sequence ID" value="GAI49004.1"/>
    <property type="molecule type" value="Genomic_DNA"/>
</dbReference>
<feature type="non-terminal residue" evidence="1">
    <location>
        <position position="92"/>
    </location>
</feature>
<dbReference type="AlphaFoldDB" id="X1R0D8"/>
<comment type="caution">
    <text evidence="1">The sequence shown here is derived from an EMBL/GenBank/DDBJ whole genome shotgun (WGS) entry which is preliminary data.</text>
</comment>
<reference evidence="1" key="1">
    <citation type="journal article" date="2014" name="Front. Microbiol.">
        <title>High frequency of phylogenetically diverse reductive dehalogenase-homologous genes in deep subseafloor sedimentary metagenomes.</title>
        <authorList>
            <person name="Kawai M."/>
            <person name="Futagami T."/>
            <person name="Toyoda A."/>
            <person name="Takaki Y."/>
            <person name="Nishi S."/>
            <person name="Hori S."/>
            <person name="Arai W."/>
            <person name="Tsubouchi T."/>
            <person name="Morono Y."/>
            <person name="Uchiyama I."/>
            <person name="Ito T."/>
            <person name="Fujiyama A."/>
            <person name="Inagaki F."/>
            <person name="Takami H."/>
        </authorList>
    </citation>
    <scope>NUCLEOTIDE SEQUENCE</scope>
    <source>
        <strain evidence="1">Expedition CK06-06</strain>
    </source>
</reference>
<gene>
    <name evidence="1" type="ORF">S06H3_57686</name>
</gene>
<protein>
    <submittedName>
        <fullName evidence="1">Uncharacterized protein</fullName>
    </submittedName>
</protein>
<proteinExistence type="predicted"/>
<evidence type="ECO:0000313" key="1">
    <source>
        <dbReference type="EMBL" id="GAI49004.1"/>
    </source>
</evidence>